<proteinExistence type="predicted"/>
<evidence type="ECO:0008006" key="4">
    <source>
        <dbReference type="Google" id="ProtNLM"/>
    </source>
</evidence>
<organism evidence="2 3">
    <name type="scientific">Actinomadura vinacea</name>
    <dbReference type="NCBI Taxonomy" id="115336"/>
    <lineage>
        <taxon>Bacteria</taxon>
        <taxon>Bacillati</taxon>
        <taxon>Actinomycetota</taxon>
        <taxon>Actinomycetes</taxon>
        <taxon>Streptosporangiales</taxon>
        <taxon>Thermomonosporaceae</taxon>
        <taxon>Actinomadura</taxon>
    </lineage>
</organism>
<comment type="caution">
    <text evidence="2">The sequence shown here is derived from an EMBL/GenBank/DDBJ whole genome shotgun (WGS) entry which is preliminary data.</text>
</comment>
<evidence type="ECO:0000313" key="3">
    <source>
        <dbReference type="Proteomes" id="UP001501231"/>
    </source>
</evidence>
<accession>A0ABN3JTM8</accession>
<evidence type="ECO:0000313" key="2">
    <source>
        <dbReference type="EMBL" id="GAA2437434.1"/>
    </source>
</evidence>
<keyword evidence="1" id="KW-0812">Transmembrane</keyword>
<dbReference type="InterPro" id="IPR036465">
    <property type="entry name" value="vWFA_dom_sf"/>
</dbReference>
<gene>
    <name evidence="2" type="ORF">GCM10010191_60390</name>
</gene>
<protein>
    <recommendedName>
        <fullName evidence="4">VWA domain-containing protein</fullName>
    </recommendedName>
</protein>
<reference evidence="2 3" key="1">
    <citation type="journal article" date="2019" name="Int. J. Syst. Evol. Microbiol.">
        <title>The Global Catalogue of Microorganisms (GCM) 10K type strain sequencing project: providing services to taxonomists for standard genome sequencing and annotation.</title>
        <authorList>
            <consortium name="The Broad Institute Genomics Platform"/>
            <consortium name="The Broad Institute Genome Sequencing Center for Infectious Disease"/>
            <person name="Wu L."/>
            <person name="Ma J."/>
        </authorList>
    </citation>
    <scope>NUCLEOTIDE SEQUENCE [LARGE SCALE GENOMIC DNA]</scope>
    <source>
        <strain evidence="2 3">JCM 3325</strain>
    </source>
</reference>
<keyword evidence="1" id="KW-1133">Transmembrane helix</keyword>
<keyword evidence="3" id="KW-1185">Reference proteome</keyword>
<keyword evidence="1" id="KW-0472">Membrane</keyword>
<dbReference type="Gene3D" id="3.40.50.410">
    <property type="entry name" value="von Willebrand factor, type A domain"/>
    <property type="match status" value="1"/>
</dbReference>
<evidence type="ECO:0000256" key="1">
    <source>
        <dbReference type="SAM" id="Phobius"/>
    </source>
</evidence>
<dbReference type="EMBL" id="BAAARW010000022">
    <property type="protein sequence ID" value="GAA2437434.1"/>
    <property type="molecule type" value="Genomic_DNA"/>
</dbReference>
<dbReference type="Proteomes" id="UP001501231">
    <property type="component" value="Unassembled WGS sequence"/>
</dbReference>
<dbReference type="SUPFAM" id="SSF53300">
    <property type="entry name" value="vWA-like"/>
    <property type="match status" value="1"/>
</dbReference>
<dbReference type="RefSeq" id="WP_344593476.1">
    <property type="nucleotide sequence ID" value="NZ_BAAARW010000022.1"/>
</dbReference>
<feature type="transmembrane region" description="Helical" evidence="1">
    <location>
        <begin position="33"/>
        <end position="53"/>
    </location>
</feature>
<name>A0ABN3JTM8_9ACTN</name>
<sequence>MEGQASDQARVYQAGRDMRLFTLAVPPGVRTPLLVVLVLALLAGGGWVLVKWVRPMFAPAYKTQFLIDTSLASGGPAEVAESLRKAVGNAADDDALALRGFGGECGAEGNTRQLVGFGTGNREQISRTVGQVRGEGRPTMVRGIGEAVNDFSKRLAWGADQRATRINRIIVITRHGTDACEEDPATVQREIARRIESAGLKVDFKVIGYQVPAAERERLRQISAGIRGDAPVFAADPARLAAALEWFTNTQPVLQEAKKVTDVLNPAVGQVEAARTAIEDGRLDAAGDRLERAGSVDVGATLGALKDRARTPQARDVHAKARRLSSQQRRVVESGRALLEASRDGGSRDGEFAAYRTAVVTYNQQADELKKALDTLRATAPGGRS</sequence>